<reference evidence="6 7" key="1">
    <citation type="submission" date="2015-01" db="EMBL/GenBank/DDBJ databases">
        <title>Vibrio sp. C94 JCM 19241 whole genome shotgun sequence.</title>
        <authorList>
            <person name="Sawabe T."/>
            <person name="Meirelles P."/>
            <person name="Feng G."/>
            <person name="Sayaka M."/>
            <person name="Hattori M."/>
            <person name="Ohkuma M."/>
        </authorList>
    </citation>
    <scope>NUCLEOTIDE SEQUENCE [LARGE SCALE GENOMIC DNA]</scope>
    <source>
        <strain evidence="7">JCM 19241</strain>
    </source>
</reference>
<evidence type="ECO:0000313" key="7">
    <source>
        <dbReference type="Proteomes" id="UP000031666"/>
    </source>
</evidence>
<evidence type="ECO:0000256" key="2">
    <source>
        <dbReference type="ARBA" id="ARBA00022723"/>
    </source>
</evidence>
<dbReference type="PROSITE" id="PS51379">
    <property type="entry name" value="4FE4S_FER_2"/>
    <property type="match status" value="2"/>
</dbReference>
<keyword evidence="4" id="KW-0411">Iron-sulfur</keyword>
<dbReference type="STRING" id="1481914.JCM19241_4272"/>
<evidence type="ECO:0000256" key="1">
    <source>
        <dbReference type="ARBA" id="ARBA00022485"/>
    </source>
</evidence>
<dbReference type="InterPro" id="IPR017896">
    <property type="entry name" value="4Fe4S_Fe-S-bd"/>
</dbReference>
<sequence length="319" mass="35729">MPTPQETQKFIERTLANYFKAGGVEPIILVCSKPHEQYNMMALQALPENVIPIEVEDLPSIGIDTWFAALVNGATQVMFAASQRMPETIIRVLTAEVAQAQTLLEQLSLNKSTIEILYLESLRQGPPELITQDLGLRLGDMQGNKRERLFASLDALAQQYPIDTPVTTLPEGAPFGEVKCDTDKCTLCMSCVAVCPTRALHHHDGDVPNLSFVEQDCVQCGMCEKACPENALSIQARFNWDQESRQAPQTLHQEQPALCLRCQKPFAPQSMVNMLQDKLRGHSHFSDETSLRRIAMCEDCRVIDMFESMADDPTQQLKY</sequence>
<dbReference type="InterPro" id="IPR050572">
    <property type="entry name" value="Fe-S_Ferredoxin"/>
</dbReference>
<dbReference type="AlphaFoldDB" id="A0A0B8QAJ2"/>
<protein>
    <submittedName>
        <fullName evidence="6">Iron-sulfur cluster-binding protein</fullName>
    </submittedName>
</protein>
<gene>
    <name evidence="6" type="ORF">JCM19241_4272</name>
</gene>
<dbReference type="PANTHER" id="PTHR43687:SF4">
    <property type="entry name" value="BLR5484 PROTEIN"/>
    <property type="match status" value="1"/>
</dbReference>
<proteinExistence type="predicted"/>
<keyword evidence="2" id="KW-0479">Metal-binding</keyword>
<dbReference type="InterPro" id="IPR017900">
    <property type="entry name" value="4Fe4S_Fe_S_CS"/>
</dbReference>
<accession>A0A0B8QAJ2</accession>
<evidence type="ECO:0000259" key="5">
    <source>
        <dbReference type="PROSITE" id="PS51379"/>
    </source>
</evidence>
<keyword evidence="1" id="KW-0004">4Fe-4S</keyword>
<dbReference type="GO" id="GO:0051539">
    <property type="term" value="F:4 iron, 4 sulfur cluster binding"/>
    <property type="evidence" value="ECO:0007669"/>
    <property type="project" value="UniProtKB-KW"/>
</dbReference>
<evidence type="ECO:0000256" key="3">
    <source>
        <dbReference type="ARBA" id="ARBA00023004"/>
    </source>
</evidence>
<dbReference type="PANTHER" id="PTHR43687">
    <property type="entry name" value="ADENYLYLSULFATE REDUCTASE, BETA SUBUNIT"/>
    <property type="match status" value="1"/>
</dbReference>
<dbReference type="Pfam" id="PF13187">
    <property type="entry name" value="Fer4_9"/>
    <property type="match status" value="1"/>
</dbReference>
<feature type="domain" description="4Fe-4S ferredoxin-type" evidence="5">
    <location>
        <begin position="208"/>
        <end position="237"/>
    </location>
</feature>
<organism evidence="6 7">
    <name type="scientific">Vibrio ishigakensis</name>
    <dbReference type="NCBI Taxonomy" id="1481914"/>
    <lineage>
        <taxon>Bacteria</taxon>
        <taxon>Pseudomonadati</taxon>
        <taxon>Pseudomonadota</taxon>
        <taxon>Gammaproteobacteria</taxon>
        <taxon>Vibrionales</taxon>
        <taxon>Vibrionaceae</taxon>
        <taxon>Vibrio</taxon>
    </lineage>
</organism>
<dbReference type="Gene3D" id="3.30.70.20">
    <property type="match status" value="2"/>
</dbReference>
<reference evidence="6 7" key="2">
    <citation type="submission" date="2015-01" db="EMBL/GenBank/DDBJ databases">
        <authorList>
            <consortium name="NBRP consortium"/>
            <person name="Sawabe T."/>
            <person name="Meirelles P."/>
            <person name="Feng G."/>
            <person name="Sayaka M."/>
            <person name="Hattori M."/>
            <person name="Ohkuma M."/>
        </authorList>
    </citation>
    <scope>NUCLEOTIDE SEQUENCE [LARGE SCALE GENOMIC DNA]</scope>
    <source>
        <strain evidence="7">JCM 19241</strain>
    </source>
</reference>
<dbReference type="PROSITE" id="PS00198">
    <property type="entry name" value="4FE4S_FER_1"/>
    <property type="match status" value="1"/>
</dbReference>
<dbReference type="Proteomes" id="UP000031666">
    <property type="component" value="Unassembled WGS sequence"/>
</dbReference>
<dbReference type="EMBL" id="BBSC01000006">
    <property type="protein sequence ID" value="GAM76735.1"/>
    <property type="molecule type" value="Genomic_DNA"/>
</dbReference>
<dbReference type="GO" id="GO:0046872">
    <property type="term" value="F:metal ion binding"/>
    <property type="evidence" value="ECO:0007669"/>
    <property type="project" value="UniProtKB-KW"/>
</dbReference>
<evidence type="ECO:0000313" key="6">
    <source>
        <dbReference type="EMBL" id="GAM76735.1"/>
    </source>
</evidence>
<dbReference type="SUPFAM" id="SSF54862">
    <property type="entry name" value="4Fe-4S ferredoxins"/>
    <property type="match status" value="1"/>
</dbReference>
<name>A0A0B8QAJ2_9VIBR</name>
<feature type="domain" description="4Fe-4S ferredoxin-type" evidence="5">
    <location>
        <begin position="176"/>
        <end position="205"/>
    </location>
</feature>
<evidence type="ECO:0000256" key="4">
    <source>
        <dbReference type="ARBA" id="ARBA00023014"/>
    </source>
</evidence>
<comment type="caution">
    <text evidence="6">The sequence shown here is derived from an EMBL/GenBank/DDBJ whole genome shotgun (WGS) entry which is preliminary data.</text>
</comment>
<keyword evidence="3" id="KW-0408">Iron</keyword>